<protein>
    <submittedName>
        <fullName evidence="1">Uncharacterized protein</fullName>
    </submittedName>
</protein>
<evidence type="ECO:0000313" key="2">
    <source>
        <dbReference type="Proteomes" id="UP001432322"/>
    </source>
</evidence>
<feature type="non-terminal residue" evidence="1">
    <location>
        <position position="1"/>
    </location>
</feature>
<accession>A0AAV5UVH2</accession>
<comment type="caution">
    <text evidence="1">The sequence shown here is derived from an EMBL/GenBank/DDBJ whole genome shotgun (WGS) entry which is preliminary data.</text>
</comment>
<evidence type="ECO:0000313" key="1">
    <source>
        <dbReference type="EMBL" id="GMT11134.1"/>
    </source>
</evidence>
<dbReference type="Proteomes" id="UP001432322">
    <property type="component" value="Unassembled WGS sequence"/>
</dbReference>
<sequence>PPSIHHLFLNSHSHESSSSPFASLRLTPAFPEIFKISYPHQTWRRSTLHTLPSPAHPMTGNEWRRRERFVQCSVVIGRHSIEPVSRPSIWWPLYGEWHRYSSPATSLTRVVRTWFVSIGPLHASSYSVSSQSHSSWDSHH</sequence>
<dbReference type="EMBL" id="BTSY01000001">
    <property type="protein sequence ID" value="GMT11134.1"/>
    <property type="molecule type" value="Genomic_DNA"/>
</dbReference>
<name>A0AAV5UVH2_9BILA</name>
<gene>
    <name evidence="1" type="ORF">PFISCL1PPCAC_2431</name>
</gene>
<organism evidence="1 2">
    <name type="scientific">Pristionchus fissidentatus</name>
    <dbReference type="NCBI Taxonomy" id="1538716"/>
    <lineage>
        <taxon>Eukaryota</taxon>
        <taxon>Metazoa</taxon>
        <taxon>Ecdysozoa</taxon>
        <taxon>Nematoda</taxon>
        <taxon>Chromadorea</taxon>
        <taxon>Rhabditida</taxon>
        <taxon>Rhabditina</taxon>
        <taxon>Diplogasteromorpha</taxon>
        <taxon>Diplogasteroidea</taxon>
        <taxon>Neodiplogasteridae</taxon>
        <taxon>Pristionchus</taxon>
    </lineage>
</organism>
<proteinExistence type="predicted"/>
<keyword evidence="2" id="KW-1185">Reference proteome</keyword>
<dbReference type="AlphaFoldDB" id="A0AAV5UVH2"/>
<reference evidence="1" key="1">
    <citation type="submission" date="2023-10" db="EMBL/GenBank/DDBJ databases">
        <title>Genome assembly of Pristionchus species.</title>
        <authorList>
            <person name="Yoshida K."/>
            <person name="Sommer R.J."/>
        </authorList>
    </citation>
    <scope>NUCLEOTIDE SEQUENCE</scope>
    <source>
        <strain evidence="1">RS5133</strain>
    </source>
</reference>